<evidence type="ECO:0000313" key="3">
    <source>
        <dbReference type="EMBL" id="NEM92311.1"/>
    </source>
</evidence>
<sequence>MPYTRGVSATKSSRLELRLTHEQKSEIEQAAAIAGRSVTDFSVPLLVKEAEQVIRIERELSMSKRSWDAFNRILERPARPISGLADLLKRPSVFED</sequence>
<protein>
    <submittedName>
        <fullName evidence="3">DUF1778 domain-containing protein</fullName>
    </submittedName>
</protein>
<comment type="caution">
    <text evidence="3">The sequence shown here is derived from an EMBL/GenBank/DDBJ whole genome shotgun (WGS) entry which is preliminary data.</text>
</comment>
<dbReference type="PANTHER" id="PTHR35401">
    <property type="entry name" value="COPG FAMILY HELIX-TURN-HELIX PROTEIN-RELATED-RELATED"/>
    <property type="match status" value="1"/>
</dbReference>
<keyword evidence="4" id="KW-1185">Reference proteome</keyword>
<gene>
    <name evidence="3" type="ORF">G3T37_13215</name>
</gene>
<proteinExistence type="inferred from homology"/>
<evidence type="ECO:0000313" key="4">
    <source>
        <dbReference type="Proteomes" id="UP000479756"/>
    </source>
</evidence>
<dbReference type="InterPro" id="IPR014795">
    <property type="entry name" value="TacA_1-like"/>
</dbReference>
<evidence type="ECO:0000256" key="1">
    <source>
        <dbReference type="ARBA" id="ARBA00022649"/>
    </source>
</evidence>
<name>A0A7C9PPQ7_9MICO</name>
<dbReference type="AlphaFoldDB" id="A0A7C9PPQ7"/>
<dbReference type="EMBL" id="JAAGWZ010000004">
    <property type="protein sequence ID" value="NEM92311.1"/>
    <property type="molecule type" value="Genomic_DNA"/>
</dbReference>
<comment type="similarity">
    <text evidence="2">Belongs to the TacA antitoxin family.</text>
</comment>
<organism evidence="3 4">
    <name type="scientific">Galbitalea soli</name>
    <dbReference type="NCBI Taxonomy" id="1268042"/>
    <lineage>
        <taxon>Bacteria</taxon>
        <taxon>Bacillati</taxon>
        <taxon>Actinomycetota</taxon>
        <taxon>Actinomycetes</taxon>
        <taxon>Micrococcales</taxon>
        <taxon>Microbacteriaceae</taxon>
        <taxon>Galbitalea</taxon>
    </lineage>
</organism>
<evidence type="ECO:0000256" key="2">
    <source>
        <dbReference type="ARBA" id="ARBA00049988"/>
    </source>
</evidence>
<keyword evidence="1" id="KW-1277">Toxin-antitoxin system</keyword>
<accession>A0A7C9PPQ7</accession>
<reference evidence="3 4" key="1">
    <citation type="journal article" date="2014" name="Int. J. Syst. Evol. Microbiol.">
        <title>Description of Galbitalea soli gen. nov., sp. nov., and Frondihabitans sucicola sp. nov.</title>
        <authorList>
            <person name="Kim S.J."/>
            <person name="Lim J.M."/>
            <person name="Ahn J.H."/>
            <person name="Weon H.Y."/>
            <person name="Hamada M."/>
            <person name="Suzuki K."/>
            <person name="Ahn T.Y."/>
            <person name="Kwon S.W."/>
        </authorList>
    </citation>
    <scope>NUCLEOTIDE SEQUENCE [LARGE SCALE GENOMIC DNA]</scope>
    <source>
        <strain evidence="3 4">NBRC 108727</strain>
    </source>
</reference>
<dbReference type="SUPFAM" id="SSF47598">
    <property type="entry name" value="Ribbon-helix-helix"/>
    <property type="match status" value="1"/>
</dbReference>
<dbReference type="InterPro" id="IPR010985">
    <property type="entry name" value="Ribbon_hlx_hlx"/>
</dbReference>
<dbReference type="Pfam" id="PF08681">
    <property type="entry name" value="TacA1"/>
    <property type="match status" value="1"/>
</dbReference>
<dbReference type="Gene3D" id="1.20.5.780">
    <property type="entry name" value="Single helix bin"/>
    <property type="match status" value="1"/>
</dbReference>
<dbReference type="GO" id="GO:0006355">
    <property type="term" value="P:regulation of DNA-templated transcription"/>
    <property type="evidence" value="ECO:0007669"/>
    <property type="project" value="InterPro"/>
</dbReference>
<dbReference type="Proteomes" id="UP000479756">
    <property type="component" value="Unassembled WGS sequence"/>
</dbReference>